<name>A0A6G9Z223_9NOCA</name>
<feature type="domain" description="Mce/MlaD" evidence="1">
    <location>
        <begin position="65"/>
        <end position="136"/>
    </location>
</feature>
<reference evidence="2 3" key="1">
    <citation type="journal article" date="2019" name="ACS Chem. Biol.">
        <title>Identification and Mobilization of a Cryptic Antibiotic Biosynthesis Gene Locus from a Human-Pathogenic Nocardia Isolate.</title>
        <authorList>
            <person name="Herisse M."/>
            <person name="Ishida K."/>
            <person name="Porter J.L."/>
            <person name="Howden B."/>
            <person name="Hertweck C."/>
            <person name="Stinear T.P."/>
            <person name="Pidot S.J."/>
        </authorList>
    </citation>
    <scope>NUCLEOTIDE SEQUENCE [LARGE SCALE GENOMIC DNA]</scope>
    <source>
        <strain evidence="2 3">AUSMDU00012715</strain>
    </source>
</reference>
<dbReference type="PANTHER" id="PTHR33371">
    <property type="entry name" value="INTERMEMBRANE PHOSPHOLIPID TRANSPORT SYSTEM BINDING PROTEIN MLAD-RELATED"/>
    <property type="match status" value="1"/>
</dbReference>
<organism evidence="2 3">
    <name type="scientific">Nocardia terpenica</name>
    <dbReference type="NCBI Taxonomy" id="455432"/>
    <lineage>
        <taxon>Bacteria</taxon>
        <taxon>Bacillati</taxon>
        <taxon>Actinomycetota</taxon>
        <taxon>Actinomycetes</taxon>
        <taxon>Mycobacteriales</taxon>
        <taxon>Nocardiaceae</taxon>
        <taxon>Nocardia</taxon>
    </lineage>
</organism>
<dbReference type="EMBL" id="CP046173">
    <property type="protein sequence ID" value="QIS19417.1"/>
    <property type="molecule type" value="Genomic_DNA"/>
</dbReference>
<evidence type="ECO:0000313" key="3">
    <source>
        <dbReference type="Proteomes" id="UP000500953"/>
    </source>
</evidence>
<dbReference type="Proteomes" id="UP000500953">
    <property type="component" value="Chromosome"/>
</dbReference>
<evidence type="ECO:0000313" key="2">
    <source>
        <dbReference type="EMBL" id="QIS19417.1"/>
    </source>
</evidence>
<protein>
    <submittedName>
        <fullName evidence="2">MCE family protein</fullName>
    </submittedName>
</protein>
<dbReference type="Pfam" id="PF02470">
    <property type="entry name" value="MlaD"/>
    <property type="match status" value="1"/>
</dbReference>
<dbReference type="InterPro" id="IPR003399">
    <property type="entry name" value="Mce/MlaD"/>
</dbReference>
<dbReference type="GO" id="GO:0005576">
    <property type="term" value="C:extracellular region"/>
    <property type="evidence" value="ECO:0007669"/>
    <property type="project" value="TreeGrafter"/>
</dbReference>
<dbReference type="AlphaFoldDB" id="A0A6G9Z223"/>
<dbReference type="PANTHER" id="PTHR33371:SF4">
    <property type="entry name" value="INTERMEMBRANE PHOSPHOLIPID TRANSPORT SYSTEM BINDING PROTEIN MLAD"/>
    <property type="match status" value="1"/>
</dbReference>
<sequence length="320" mass="34510">MAPMYACLRKEGSADMPIRPSIFPARFWPGKRLCYTTFALLLLAVPALSGSSAVTPVDRIRYSKPICAEFADVAGLYRGNEVAVLGVPVGVVDRIEPIGDRLRVSMRIRPDVAVPDGTSAVTLADSIVTDRRVELIRPADHGPEPQPGHCIPLSHTRTPVGISETFTAMRQLSNDLGSDHTAGDTLRNLDRALHGTDASANDLLGRASAVAGDPRIRDASLRRLIDNLDTLTTMFAGNWPDMGLLLEHLRDGLEVVDGLSANFAPMIDLSNQLLPVLARLADTYGPRIYPMLDGLVPMAHAALQSSGDIRDLLSHMAGPR</sequence>
<proteinExistence type="predicted"/>
<dbReference type="InterPro" id="IPR052336">
    <property type="entry name" value="MlaD_Phospholipid_Transporter"/>
</dbReference>
<gene>
    <name evidence="2" type="ORF">F6W96_15140</name>
</gene>
<accession>A0A6G9Z223</accession>
<evidence type="ECO:0000259" key="1">
    <source>
        <dbReference type="Pfam" id="PF02470"/>
    </source>
</evidence>